<feature type="repeat" description="RCC1" evidence="1">
    <location>
        <begin position="254"/>
        <end position="316"/>
    </location>
</feature>
<dbReference type="Pfam" id="PF25390">
    <property type="entry name" value="WD40_RLD"/>
    <property type="match status" value="1"/>
</dbReference>
<feature type="repeat" description="RCC1" evidence="1">
    <location>
        <begin position="509"/>
        <end position="560"/>
    </location>
</feature>
<proteinExistence type="predicted"/>
<accession>A0A9K3LDT0</accession>
<keyword evidence="5" id="KW-1185">Reference proteome</keyword>
<evidence type="ECO:0000313" key="5">
    <source>
        <dbReference type="Proteomes" id="UP000693970"/>
    </source>
</evidence>
<feature type="repeat" description="RCC1" evidence="1">
    <location>
        <begin position="408"/>
        <end position="460"/>
    </location>
</feature>
<dbReference type="PROSITE" id="PS50012">
    <property type="entry name" value="RCC1_3"/>
    <property type="match status" value="5"/>
</dbReference>
<organism evidence="4 5">
    <name type="scientific">Nitzschia inconspicua</name>
    <dbReference type="NCBI Taxonomy" id="303405"/>
    <lineage>
        <taxon>Eukaryota</taxon>
        <taxon>Sar</taxon>
        <taxon>Stramenopiles</taxon>
        <taxon>Ochrophyta</taxon>
        <taxon>Bacillariophyta</taxon>
        <taxon>Bacillariophyceae</taxon>
        <taxon>Bacillariophycidae</taxon>
        <taxon>Bacillariales</taxon>
        <taxon>Bacillariaceae</taxon>
        <taxon>Nitzschia</taxon>
    </lineage>
</organism>
<dbReference type="Proteomes" id="UP000693970">
    <property type="component" value="Unassembled WGS sequence"/>
</dbReference>
<name>A0A9K3LDT0_9STRA</name>
<gene>
    <name evidence="4" type="ORF">IV203_035053</name>
</gene>
<dbReference type="InterPro" id="IPR058923">
    <property type="entry name" value="RCC1-like_dom"/>
</dbReference>
<dbReference type="OrthoDB" id="297375at2759"/>
<dbReference type="GO" id="GO:0016020">
    <property type="term" value="C:membrane"/>
    <property type="evidence" value="ECO:0007669"/>
    <property type="project" value="TreeGrafter"/>
</dbReference>
<feature type="repeat" description="RCC1" evidence="1">
    <location>
        <begin position="317"/>
        <end position="401"/>
    </location>
</feature>
<dbReference type="AlphaFoldDB" id="A0A9K3LDT0"/>
<dbReference type="EMBL" id="JAGRRH010000013">
    <property type="protein sequence ID" value="KAG7359955.1"/>
    <property type="molecule type" value="Genomic_DNA"/>
</dbReference>
<feature type="region of interest" description="Disordered" evidence="2">
    <location>
        <begin position="1"/>
        <end position="23"/>
    </location>
</feature>
<evidence type="ECO:0000256" key="2">
    <source>
        <dbReference type="SAM" id="MobiDB-lite"/>
    </source>
</evidence>
<feature type="repeat" description="RCC1" evidence="1">
    <location>
        <begin position="206"/>
        <end position="253"/>
    </location>
</feature>
<protein>
    <submittedName>
        <fullName evidence="4">S-layer protein</fullName>
    </submittedName>
</protein>
<evidence type="ECO:0000313" key="4">
    <source>
        <dbReference type="EMBL" id="KAG7359955.1"/>
    </source>
</evidence>
<dbReference type="PANTHER" id="PTHR46207">
    <property type="entry name" value="PROTEIN RCC2"/>
    <property type="match status" value="1"/>
</dbReference>
<dbReference type="InterPro" id="IPR028641">
    <property type="entry name" value="RCC2"/>
</dbReference>
<feature type="compositionally biased region" description="Basic residues" evidence="2">
    <location>
        <begin position="1"/>
        <end position="11"/>
    </location>
</feature>
<feature type="region of interest" description="Disordered" evidence="2">
    <location>
        <begin position="47"/>
        <end position="84"/>
    </location>
</feature>
<sequence length="578" mass="61040">MSSTRSRRSARNRGSNEVIAPGLGTKSDIARLTSDLGSTLPETAVLAMMRSEGRGIRSTSASAAAATPNTPTKSDGSGGGLPFASPSTSNMWADFIQEEGVSTLAGTTSNASEPPKKKAKSSSSTSSGKVDYDLSVLTKKEKSPSFGSLVQTGTLDSTIVGRQRIAANETAVYHLTVPTVLMPSVAITKVFTSCNAAHAIAIDRSNQAYGWGRNEGLALGEEDVKMIPTPQIIVTDVASAALGKAHTIFLKTDGSLHAMGTNKSGQCGWRETIKQSGTLKPCLTLSLGKSEDGSDGSPKFCKVACGEDFSIALDDQGIMYTTGSSEFGQLGNGETGEYFVTANKLAFANRYGFLPQTIYHETDDSDDGRSDQNKRTVVIPHDVRIQDIAAGKHHALALEAPSNDEPGTRIFSWGCGNYGVLGHNRQKDEYFPRHVAFLPRGMTITKLAAGASCSLALTSQGHVYYWGRLRSSNEAVMKPQLVDALANNQHVVTHLGAGSSSIACTTTLGNTVVWGQGPHGELGLEGKRASAKPTFVDSLEGKIVSDLACGQGCTLFVIKDDKDLPKADLKAINDALKN</sequence>
<evidence type="ECO:0000256" key="1">
    <source>
        <dbReference type="PROSITE-ProRule" id="PRU00235"/>
    </source>
</evidence>
<feature type="region of interest" description="Disordered" evidence="2">
    <location>
        <begin position="105"/>
        <end position="129"/>
    </location>
</feature>
<dbReference type="PANTHER" id="PTHR46207:SF1">
    <property type="entry name" value="PROTEIN RCC2"/>
    <property type="match status" value="1"/>
</dbReference>
<feature type="domain" description="RCC1-like" evidence="3">
    <location>
        <begin position="182"/>
        <end position="555"/>
    </location>
</feature>
<dbReference type="InterPro" id="IPR000408">
    <property type="entry name" value="Reg_chr_condens"/>
</dbReference>
<reference evidence="4" key="1">
    <citation type="journal article" date="2021" name="Sci. Rep.">
        <title>Diploid genomic architecture of Nitzschia inconspicua, an elite biomass production diatom.</title>
        <authorList>
            <person name="Oliver A."/>
            <person name="Podell S."/>
            <person name="Pinowska A."/>
            <person name="Traller J.C."/>
            <person name="Smith S.R."/>
            <person name="McClure R."/>
            <person name="Beliaev A."/>
            <person name="Bohutskyi P."/>
            <person name="Hill E.A."/>
            <person name="Rabines A."/>
            <person name="Zheng H."/>
            <person name="Allen L.Z."/>
            <person name="Kuo A."/>
            <person name="Grigoriev I.V."/>
            <person name="Allen A.E."/>
            <person name="Hazlebeck D."/>
            <person name="Allen E.E."/>
        </authorList>
    </citation>
    <scope>NUCLEOTIDE SEQUENCE</scope>
    <source>
        <strain evidence="4">Hildebrandi</strain>
    </source>
</reference>
<comment type="caution">
    <text evidence="4">The sequence shown here is derived from an EMBL/GenBank/DDBJ whole genome shotgun (WGS) entry which is preliminary data.</text>
</comment>
<feature type="compositionally biased region" description="Low complexity" evidence="2">
    <location>
        <begin position="58"/>
        <end position="74"/>
    </location>
</feature>
<reference evidence="4" key="2">
    <citation type="submission" date="2021-04" db="EMBL/GenBank/DDBJ databases">
        <authorList>
            <person name="Podell S."/>
        </authorList>
    </citation>
    <scope>NUCLEOTIDE SEQUENCE</scope>
    <source>
        <strain evidence="4">Hildebrandi</strain>
    </source>
</reference>
<dbReference type="GO" id="GO:0031267">
    <property type="term" value="F:small GTPase binding"/>
    <property type="evidence" value="ECO:0007669"/>
    <property type="project" value="TreeGrafter"/>
</dbReference>
<evidence type="ECO:0000259" key="3">
    <source>
        <dbReference type="Pfam" id="PF25390"/>
    </source>
</evidence>